<reference evidence="2 3" key="1">
    <citation type="submission" date="2015-08" db="EMBL/GenBank/DDBJ databases">
        <authorList>
            <person name="Babu N.S."/>
            <person name="Beckwith C.J."/>
            <person name="Beseler K.G."/>
            <person name="Brison A."/>
            <person name="Carone J.V."/>
            <person name="Caskin T.P."/>
            <person name="Diamond M."/>
            <person name="Durham M.E."/>
            <person name="Foxe J.M."/>
            <person name="Go M."/>
            <person name="Henderson B.A."/>
            <person name="Jones I.B."/>
            <person name="McGettigan J.A."/>
            <person name="Micheletti S.J."/>
            <person name="Nasrallah M.E."/>
            <person name="Ortiz D."/>
            <person name="Piller C.R."/>
            <person name="Privatt S.R."/>
            <person name="Schneider S.L."/>
            <person name="Sharp S."/>
            <person name="Smith T.C."/>
            <person name="Stanton J.D."/>
            <person name="Ullery H.E."/>
            <person name="Wilson R.J."/>
            <person name="Serrano M.G."/>
            <person name="Buck G."/>
            <person name="Lee V."/>
            <person name="Wang Y."/>
            <person name="Carvalho R."/>
            <person name="Voegtly L."/>
            <person name="Shi R."/>
            <person name="Duckworth R."/>
            <person name="Johnson A."/>
            <person name="Loviza R."/>
            <person name="Walstead R."/>
            <person name="Shah Z."/>
            <person name="Kiflezghi M."/>
            <person name="Wade K."/>
            <person name="Ball S.L."/>
            <person name="Bradley K.W."/>
            <person name="Asai D.J."/>
            <person name="Bowman C.A."/>
            <person name="Russell D.A."/>
            <person name="Pope W.H."/>
            <person name="Jacobs-Sera D."/>
            <person name="Hendrix R.W."/>
            <person name="Hatfull G.F."/>
        </authorList>
    </citation>
    <scope>NUCLEOTIDE SEQUENCE [LARGE SCALE GENOMIC DNA]</scope>
    <source>
        <strain evidence="2 3">DSM 27648</strain>
    </source>
</reference>
<accession>A0A0K1QE87</accession>
<sequence length="354" mass="37191">MGAALAVVGAPVTSAPAFAAPPEAEVVAVSYATSEQCPTREAFLAGVRRYTTRWRALDADESARVRRFRIAFEPSGAAKRGTLVVENASGQATRREIVANDCERVARGLAIAMALALDPAAEIATPAPPKETDTSPTLPLVEQPAPVSKSLPDEAVVPVAVPLDAPPPSSPVSPPTRSLRFGVEAKVELASAITNRPVPVLGAAFEIHTAPPRMPKWLAPSFGVGLRQSLPASVEASAASAEFSWTAAQLRACPLRFDLLASRLEVMPCAEANIGVLRAEARRALDARQSTSSWFDLGGSVRALYRVSPSWGIGVSGLVTAPFVRHRFALDDQTLLSQPPAVAIAGGLLAEFVL</sequence>
<dbReference type="STRING" id="1391654.AKJ09_10645"/>
<keyword evidence="1" id="KW-0732">Signal</keyword>
<feature type="chain" id="PRO_5005467062" evidence="1">
    <location>
        <begin position="20"/>
        <end position="354"/>
    </location>
</feature>
<evidence type="ECO:0000256" key="1">
    <source>
        <dbReference type="SAM" id="SignalP"/>
    </source>
</evidence>
<gene>
    <name evidence="2" type="ORF">AKJ09_10645</name>
</gene>
<organism evidence="2 3">
    <name type="scientific">Labilithrix luteola</name>
    <dbReference type="NCBI Taxonomy" id="1391654"/>
    <lineage>
        <taxon>Bacteria</taxon>
        <taxon>Pseudomonadati</taxon>
        <taxon>Myxococcota</taxon>
        <taxon>Polyangia</taxon>
        <taxon>Polyangiales</taxon>
        <taxon>Labilitrichaceae</taxon>
        <taxon>Labilithrix</taxon>
    </lineage>
</organism>
<feature type="signal peptide" evidence="1">
    <location>
        <begin position="1"/>
        <end position="19"/>
    </location>
</feature>
<name>A0A0K1QE87_9BACT</name>
<dbReference type="EMBL" id="CP012333">
    <property type="protein sequence ID" value="AKV03982.1"/>
    <property type="molecule type" value="Genomic_DNA"/>
</dbReference>
<proteinExistence type="predicted"/>
<dbReference type="AlphaFoldDB" id="A0A0K1QE87"/>
<dbReference type="KEGG" id="llu:AKJ09_10645"/>
<dbReference type="RefSeq" id="WP_146654661.1">
    <property type="nucleotide sequence ID" value="NZ_CP012333.1"/>
</dbReference>
<evidence type="ECO:0000313" key="2">
    <source>
        <dbReference type="EMBL" id="AKV03982.1"/>
    </source>
</evidence>
<dbReference type="Proteomes" id="UP000064967">
    <property type="component" value="Chromosome"/>
</dbReference>
<keyword evidence="3" id="KW-1185">Reference proteome</keyword>
<evidence type="ECO:0000313" key="3">
    <source>
        <dbReference type="Proteomes" id="UP000064967"/>
    </source>
</evidence>
<protein>
    <submittedName>
        <fullName evidence="2">Uncharacterized protein</fullName>
    </submittedName>
</protein>